<dbReference type="PROSITE" id="PS00767">
    <property type="entry name" value="THF_DHG_CYH_2"/>
    <property type="match status" value="1"/>
</dbReference>
<dbReference type="Proteomes" id="UP000464754">
    <property type="component" value="Chromosome"/>
</dbReference>
<dbReference type="CDD" id="cd01080">
    <property type="entry name" value="NAD_bind_m-THF_DH_Cyclohyd"/>
    <property type="match status" value="1"/>
</dbReference>
<keyword evidence="3 12" id="KW-0554">One-carbon metabolism</keyword>
<dbReference type="PANTHER" id="PTHR48099">
    <property type="entry name" value="C-1-TETRAHYDROFOLATE SYNTHASE, CYTOPLASMIC-RELATED"/>
    <property type="match status" value="1"/>
</dbReference>
<dbReference type="FunFam" id="3.40.50.10860:FF:000005">
    <property type="entry name" value="C-1-tetrahydrofolate synthase, cytoplasmic, putative"/>
    <property type="match status" value="1"/>
</dbReference>
<dbReference type="PRINTS" id="PR00085">
    <property type="entry name" value="THFDHDRGNASE"/>
</dbReference>
<evidence type="ECO:0000256" key="10">
    <source>
        <dbReference type="ARBA" id="ARBA00023167"/>
    </source>
</evidence>
<dbReference type="GO" id="GO:0006164">
    <property type="term" value="P:purine nucleotide biosynthetic process"/>
    <property type="evidence" value="ECO:0007669"/>
    <property type="project" value="UniProtKB-KW"/>
</dbReference>
<proteinExistence type="inferred from homology"/>
<dbReference type="NCBIfam" id="NF008058">
    <property type="entry name" value="PRK10792.1"/>
    <property type="match status" value="1"/>
</dbReference>
<evidence type="ECO:0000259" key="13">
    <source>
        <dbReference type="Pfam" id="PF00763"/>
    </source>
</evidence>
<dbReference type="SUPFAM" id="SSF53223">
    <property type="entry name" value="Aminoacid dehydrogenase-like, N-terminal domain"/>
    <property type="match status" value="1"/>
</dbReference>
<evidence type="ECO:0000256" key="9">
    <source>
        <dbReference type="ARBA" id="ARBA00023102"/>
    </source>
</evidence>
<dbReference type="EC" id="3.5.4.9" evidence="12"/>
<dbReference type="NCBIfam" id="NF010783">
    <property type="entry name" value="PRK14186.1"/>
    <property type="match status" value="1"/>
</dbReference>
<feature type="binding site" evidence="12">
    <location>
        <begin position="166"/>
        <end position="168"/>
    </location>
    <ligand>
        <name>NADP(+)</name>
        <dbReference type="ChEBI" id="CHEBI:58349"/>
    </ligand>
</feature>
<dbReference type="AlphaFoldDB" id="A0A6N4TL82"/>
<comment type="caution">
    <text evidence="12">Lacks conserved residue(s) required for the propagation of feature annotation.</text>
</comment>
<gene>
    <name evidence="12 15" type="primary">folD</name>
    <name evidence="15" type="ORF">Aargi30884_23900</name>
</gene>
<dbReference type="GO" id="GO:0035999">
    <property type="term" value="P:tetrahydrofolate interconversion"/>
    <property type="evidence" value="ECO:0007669"/>
    <property type="project" value="UniProtKB-UniRule"/>
</dbReference>
<dbReference type="PROSITE" id="PS00766">
    <property type="entry name" value="THF_DHG_CYH_1"/>
    <property type="match status" value="1"/>
</dbReference>
<dbReference type="InterPro" id="IPR020631">
    <property type="entry name" value="THF_DH/CycHdrlase_NAD-bd_dom"/>
</dbReference>
<keyword evidence="10 12" id="KW-0486">Methionine biosynthesis</keyword>
<evidence type="ECO:0000256" key="12">
    <source>
        <dbReference type="HAMAP-Rule" id="MF_01576"/>
    </source>
</evidence>
<dbReference type="Gene3D" id="3.40.50.720">
    <property type="entry name" value="NAD(P)-binding Rossmann-like Domain"/>
    <property type="match status" value="1"/>
</dbReference>
<feature type="domain" description="Tetrahydrofolate dehydrogenase/cyclohydrolase catalytic" evidence="13">
    <location>
        <begin position="5"/>
        <end position="120"/>
    </location>
</feature>
<dbReference type="Pfam" id="PF02882">
    <property type="entry name" value="THF_DHG_CYH_C"/>
    <property type="match status" value="1"/>
</dbReference>
<evidence type="ECO:0000256" key="4">
    <source>
        <dbReference type="ARBA" id="ARBA00022605"/>
    </source>
</evidence>
<dbReference type="UniPathway" id="UPA00193"/>
<evidence type="ECO:0000256" key="2">
    <source>
        <dbReference type="ARBA" id="ARBA00011738"/>
    </source>
</evidence>
<dbReference type="GO" id="GO:0004477">
    <property type="term" value="F:methenyltetrahydrofolate cyclohydrolase activity"/>
    <property type="evidence" value="ECO:0007669"/>
    <property type="project" value="UniProtKB-UniRule"/>
</dbReference>
<dbReference type="FunFam" id="3.40.50.720:FF:000006">
    <property type="entry name" value="Bifunctional protein FolD"/>
    <property type="match status" value="1"/>
</dbReference>
<dbReference type="EC" id="1.5.1.5" evidence="12"/>
<dbReference type="KEGG" id="aarg:Aargi30884_23900"/>
<dbReference type="Pfam" id="PF00763">
    <property type="entry name" value="THF_DHG_CYH"/>
    <property type="match status" value="1"/>
</dbReference>
<dbReference type="InterPro" id="IPR046346">
    <property type="entry name" value="Aminoacid_DH-like_N_sf"/>
</dbReference>
<evidence type="ECO:0000313" key="15">
    <source>
        <dbReference type="EMBL" id="BBK23487.1"/>
    </source>
</evidence>
<dbReference type="InterPro" id="IPR020630">
    <property type="entry name" value="THF_DH/CycHdrlase_cat_dom"/>
</dbReference>
<feature type="domain" description="Tetrahydrofolate dehydrogenase/cyclohydrolase NAD(P)-binding" evidence="14">
    <location>
        <begin position="139"/>
        <end position="281"/>
    </location>
</feature>
<evidence type="ECO:0000256" key="5">
    <source>
        <dbReference type="ARBA" id="ARBA00022755"/>
    </source>
</evidence>
<evidence type="ECO:0000256" key="1">
    <source>
        <dbReference type="ARBA" id="ARBA00004777"/>
    </source>
</evidence>
<comment type="pathway">
    <text evidence="1 12">One-carbon metabolism; tetrahydrofolate interconversion.</text>
</comment>
<comment type="catalytic activity">
    <reaction evidence="12">
        <text>(6R)-5,10-methylene-5,6,7,8-tetrahydrofolate + NADP(+) = (6R)-5,10-methenyltetrahydrofolate + NADPH</text>
        <dbReference type="Rhea" id="RHEA:22812"/>
        <dbReference type="ChEBI" id="CHEBI:15636"/>
        <dbReference type="ChEBI" id="CHEBI:57455"/>
        <dbReference type="ChEBI" id="CHEBI:57783"/>
        <dbReference type="ChEBI" id="CHEBI:58349"/>
        <dbReference type="EC" id="1.5.1.5"/>
    </reaction>
</comment>
<dbReference type="GO" id="GO:0004488">
    <property type="term" value="F:methylenetetrahydrofolate dehydrogenase (NADP+) activity"/>
    <property type="evidence" value="ECO:0007669"/>
    <property type="project" value="UniProtKB-UniRule"/>
</dbReference>
<evidence type="ECO:0000256" key="3">
    <source>
        <dbReference type="ARBA" id="ARBA00022563"/>
    </source>
</evidence>
<comment type="similarity">
    <text evidence="12">Belongs to the tetrahydrofolate dehydrogenase/cyclohydrolase family.</text>
</comment>
<dbReference type="InterPro" id="IPR036291">
    <property type="entry name" value="NAD(P)-bd_dom_sf"/>
</dbReference>
<feature type="binding site" evidence="12">
    <location>
        <position position="232"/>
    </location>
    <ligand>
        <name>NADP(+)</name>
        <dbReference type="ChEBI" id="CHEBI:58349"/>
    </ligand>
</feature>
<evidence type="ECO:0000256" key="7">
    <source>
        <dbReference type="ARBA" id="ARBA00022857"/>
    </source>
</evidence>
<keyword evidence="5 12" id="KW-0658">Purine biosynthesis</keyword>
<comment type="subunit">
    <text evidence="2 12">Homodimer.</text>
</comment>
<keyword evidence="4 12" id="KW-0028">Amino-acid biosynthesis</keyword>
<reference evidence="16" key="1">
    <citation type="submission" date="2019-05" db="EMBL/GenBank/DDBJ databases">
        <title>Complete genome sequencing of Absiella argi strain JCM 30884.</title>
        <authorList>
            <person name="Sakamoto M."/>
            <person name="Murakami T."/>
            <person name="Mori H."/>
        </authorList>
    </citation>
    <scope>NUCLEOTIDE SEQUENCE [LARGE SCALE GENOMIC DNA]</scope>
    <source>
        <strain evidence="16">JCM 30884</strain>
    </source>
</reference>
<keyword evidence="11 12" id="KW-0511">Multifunctional enzyme</keyword>
<evidence type="ECO:0000313" key="16">
    <source>
        <dbReference type="Proteomes" id="UP000464754"/>
    </source>
</evidence>
<dbReference type="InterPro" id="IPR020867">
    <property type="entry name" value="THF_DH/CycHdrlase_CS"/>
</dbReference>
<dbReference type="RefSeq" id="WP_163052321.1">
    <property type="nucleotide sequence ID" value="NZ_AP019695.1"/>
</dbReference>
<comment type="catalytic activity">
    <reaction evidence="12">
        <text>(6R)-5,10-methenyltetrahydrofolate + H2O = (6R)-10-formyltetrahydrofolate + H(+)</text>
        <dbReference type="Rhea" id="RHEA:23700"/>
        <dbReference type="ChEBI" id="CHEBI:15377"/>
        <dbReference type="ChEBI" id="CHEBI:15378"/>
        <dbReference type="ChEBI" id="CHEBI:57455"/>
        <dbReference type="ChEBI" id="CHEBI:195366"/>
        <dbReference type="EC" id="3.5.4.9"/>
    </reaction>
</comment>
<dbReference type="Gene3D" id="3.40.50.10860">
    <property type="entry name" value="Leucine Dehydrogenase, chain A, domain 1"/>
    <property type="match status" value="1"/>
</dbReference>
<evidence type="ECO:0000256" key="6">
    <source>
        <dbReference type="ARBA" id="ARBA00022801"/>
    </source>
</evidence>
<accession>A0A6N4TL82</accession>
<keyword evidence="7 12" id="KW-0521">NADP</keyword>
<dbReference type="EMBL" id="AP019695">
    <property type="protein sequence ID" value="BBK23487.1"/>
    <property type="molecule type" value="Genomic_DNA"/>
</dbReference>
<dbReference type="GO" id="GO:0005829">
    <property type="term" value="C:cytosol"/>
    <property type="evidence" value="ECO:0007669"/>
    <property type="project" value="TreeGrafter"/>
</dbReference>
<evidence type="ECO:0000259" key="14">
    <source>
        <dbReference type="Pfam" id="PF02882"/>
    </source>
</evidence>
<dbReference type="GO" id="GO:0000105">
    <property type="term" value="P:L-histidine biosynthetic process"/>
    <property type="evidence" value="ECO:0007669"/>
    <property type="project" value="UniProtKB-KW"/>
</dbReference>
<keyword evidence="16" id="KW-1185">Reference proteome</keyword>
<organism evidence="15 16">
    <name type="scientific">Amedibacterium intestinale</name>
    <dbReference type="NCBI Taxonomy" id="2583452"/>
    <lineage>
        <taxon>Bacteria</taxon>
        <taxon>Bacillati</taxon>
        <taxon>Bacillota</taxon>
        <taxon>Erysipelotrichia</taxon>
        <taxon>Erysipelotrichales</taxon>
        <taxon>Erysipelotrichaceae</taxon>
        <taxon>Amedibacterium</taxon>
    </lineage>
</organism>
<dbReference type="SUPFAM" id="SSF51735">
    <property type="entry name" value="NAD(P)-binding Rossmann-fold domains"/>
    <property type="match status" value="1"/>
</dbReference>
<dbReference type="InterPro" id="IPR000672">
    <property type="entry name" value="THF_DH/CycHdrlase"/>
</dbReference>
<keyword evidence="8 12" id="KW-0560">Oxidoreductase</keyword>
<keyword evidence="9 12" id="KW-0368">Histidine biosynthesis</keyword>
<protein>
    <recommendedName>
        <fullName evidence="12">Bifunctional protein FolD</fullName>
    </recommendedName>
    <domain>
        <recommendedName>
            <fullName evidence="12">Methylenetetrahydrofolate dehydrogenase</fullName>
            <ecNumber evidence="12">1.5.1.5</ecNumber>
        </recommendedName>
    </domain>
    <domain>
        <recommendedName>
            <fullName evidence="12">Methenyltetrahydrofolate cyclohydrolase</fullName>
            <ecNumber evidence="12">3.5.4.9</ecNumber>
        </recommendedName>
    </domain>
</protein>
<dbReference type="HAMAP" id="MF_01576">
    <property type="entry name" value="THF_DHG_CYH"/>
    <property type="match status" value="1"/>
</dbReference>
<keyword evidence="6 12" id="KW-0378">Hydrolase</keyword>
<evidence type="ECO:0000256" key="11">
    <source>
        <dbReference type="ARBA" id="ARBA00023268"/>
    </source>
</evidence>
<dbReference type="GO" id="GO:0009086">
    <property type="term" value="P:methionine biosynthetic process"/>
    <property type="evidence" value="ECO:0007669"/>
    <property type="project" value="UniProtKB-KW"/>
</dbReference>
<name>A0A6N4TL82_9FIRM</name>
<sequence length="289" mass="32064">MGKIIYGNEVAKTVKDDLKKDLDRLKKEGKRLPKLVVVLVGNNVASVSYVTGKEKACKEIGMENELLRFEENIREEKLLEVVENLNKDDSVDGILVQLPLPKHIDESKVLQAIDPEKDVDGFHPVNVGKLLLQEDGFLSCTPKGILRLLESIGLSDLSGKKAVVIGRSNIVGKPVAQLLLNKHATVTICHSRTEHIEEITSQADILIVSVGSPRLVKANWVKEGAIVIDVGINRDEHNKLCGDVDFQEVEPKTSYITPVPKGVGPMTIAMLLENTWESYYKREGKKQEM</sequence>
<comment type="function">
    <text evidence="12">Catalyzes the oxidation of 5,10-methylenetetrahydrofolate to 5,10-methenyltetrahydrofolate and then the hydrolysis of 5,10-methenyltetrahydrofolate to 10-formyltetrahydrofolate.</text>
</comment>
<dbReference type="PANTHER" id="PTHR48099:SF5">
    <property type="entry name" value="C-1-TETRAHYDROFOLATE SYNTHASE, CYTOPLASMIC"/>
    <property type="match status" value="1"/>
</dbReference>
<evidence type="ECO:0000256" key="8">
    <source>
        <dbReference type="ARBA" id="ARBA00023002"/>
    </source>
</evidence>